<protein>
    <submittedName>
        <fullName evidence="1">Uncharacterized protein</fullName>
    </submittedName>
</protein>
<name>A0A9D0ZWR8_9FIRM</name>
<dbReference type="EMBL" id="DVFT01000191">
    <property type="protein sequence ID" value="HIQ97442.1"/>
    <property type="molecule type" value="Genomic_DNA"/>
</dbReference>
<reference evidence="1" key="2">
    <citation type="journal article" date="2021" name="PeerJ">
        <title>Extensive microbial diversity within the chicken gut microbiome revealed by metagenomics and culture.</title>
        <authorList>
            <person name="Gilroy R."/>
            <person name="Ravi A."/>
            <person name="Getino M."/>
            <person name="Pursley I."/>
            <person name="Horton D.L."/>
            <person name="Alikhan N.F."/>
            <person name="Baker D."/>
            <person name="Gharbi K."/>
            <person name="Hall N."/>
            <person name="Watson M."/>
            <person name="Adriaenssens E.M."/>
            <person name="Foster-Nyarko E."/>
            <person name="Jarju S."/>
            <person name="Secka A."/>
            <person name="Antonio M."/>
            <person name="Oren A."/>
            <person name="Chaudhuri R.R."/>
            <person name="La Ragione R."/>
            <person name="Hildebrand F."/>
            <person name="Pallen M.J."/>
        </authorList>
    </citation>
    <scope>NUCLEOTIDE SEQUENCE</scope>
    <source>
        <strain evidence="1">ChiSjej3B21-11622</strain>
    </source>
</reference>
<evidence type="ECO:0000313" key="2">
    <source>
        <dbReference type="Proteomes" id="UP000886886"/>
    </source>
</evidence>
<proteinExistence type="predicted"/>
<evidence type="ECO:0000313" key="1">
    <source>
        <dbReference type="EMBL" id="HIQ97442.1"/>
    </source>
</evidence>
<dbReference type="AlphaFoldDB" id="A0A9D0ZWR8"/>
<organism evidence="1 2">
    <name type="scientific">Candidatus Limivivens merdigallinarum</name>
    <dbReference type="NCBI Taxonomy" id="2840859"/>
    <lineage>
        <taxon>Bacteria</taxon>
        <taxon>Bacillati</taxon>
        <taxon>Bacillota</taxon>
        <taxon>Clostridia</taxon>
        <taxon>Lachnospirales</taxon>
        <taxon>Lachnospiraceae</taxon>
        <taxon>Lachnospiraceae incertae sedis</taxon>
        <taxon>Candidatus Limivivens</taxon>
    </lineage>
</organism>
<sequence>MKEKKKELGTFLVQVQYCQNATWQGEIVWTEKNQRQRFRSDLELLRLMDSALEQSIQTSER</sequence>
<accession>A0A9D0ZWR8</accession>
<gene>
    <name evidence="1" type="ORF">IAB26_12890</name>
</gene>
<comment type="caution">
    <text evidence="1">The sequence shown here is derived from an EMBL/GenBank/DDBJ whole genome shotgun (WGS) entry which is preliminary data.</text>
</comment>
<reference evidence="1" key="1">
    <citation type="submission" date="2020-10" db="EMBL/GenBank/DDBJ databases">
        <authorList>
            <person name="Gilroy R."/>
        </authorList>
    </citation>
    <scope>NUCLEOTIDE SEQUENCE</scope>
    <source>
        <strain evidence="1">ChiSjej3B21-11622</strain>
    </source>
</reference>
<dbReference type="Proteomes" id="UP000886886">
    <property type="component" value="Unassembled WGS sequence"/>
</dbReference>